<evidence type="ECO:0000313" key="3">
    <source>
        <dbReference type="Proteomes" id="UP000242188"/>
    </source>
</evidence>
<dbReference type="Proteomes" id="UP000242188">
    <property type="component" value="Unassembled WGS sequence"/>
</dbReference>
<gene>
    <name evidence="2" type="ORF">KP79_PYT06866</name>
</gene>
<sequence>MDSVMTGNTTDRINNALAALRSEMFDLRQQDGQLMKQLICINENIKTLSKRPIPARPIRKRMSLVKGRRKFINPNESIPEEDSSSADSDSDDSVSGTENYQ</sequence>
<accession>A0A210QUU2</accession>
<keyword evidence="3" id="KW-1185">Reference proteome</keyword>
<feature type="compositionally biased region" description="Acidic residues" evidence="1">
    <location>
        <begin position="78"/>
        <end position="92"/>
    </location>
</feature>
<protein>
    <submittedName>
        <fullName evidence="2">Uncharacterized protein</fullName>
    </submittedName>
</protein>
<dbReference type="OrthoDB" id="9948935at2759"/>
<reference evidence="2 3" key="1">
    <citation type="journal article" date="2017" name="Nat. Ecol. Evol.">
        <title>Scallop genome provides insights into evolution of bilaterian karyotype and development.</title>
        <authorList>
            <person name="Wang S."/>
            <person name="Zhang J."/>
            <person name="Jiao W."/>
            <person name="Li J."/>
            <person name="Xun X."/>
            <person name="Sun Y."/>
            <person name="Guo X."/>
            <person name="Huan P."/>
            <person name="Dong B."/>
            <person name="Zhang L."/>
            <person name="Hu X."/>
            <person name="Sun X."/>
            <person name="Wang J."/>
            <person name="Zhao C."/>
            <person name="Wang Y."/>
            <person name="Wang D."/>
            <person name="Huang X."/>
            <person name="Wang R."/>
            <person name="Lv J."/>
            <person name="Li Y."/>
            <person name="Zhang Z."/>
            <person name="Liu B."/>
            <person name="Lu W."/>
            <person name="Hui Y."/>
            <person name="Liang J."/>
            <person name="Zhou Z."/>
            <person name="Hou R."/>
            <person name="Li X."/>
            <person name="Liu Y."/>
            <person name="Li H."/>
            <person name="Ning X."/>
            <person name="Lin Y."/>
            <person name="Zhao L."/>
            <person name="Xing Q."/>
            <person name="Dou J."/>
            <person name="Li Y."/>
            <person name="Mao J."/>
            <person name="Guo H."/>
            <person name="Dou H."/>
            <person name="Li T."/>
            <person name="Mu C."/>
            <person name="Jiang W."/>
            <person name="Fu Q."/>
            <person name="Fu X."/>
            <person name="Miao Y."/>
            <person name="Liu J."/>
            <person name="Yu Q."/>
            <person name="Li R."/>
            <person name="Liao H."/>
            <person name="Li X."/>
            <person name="Kong Y."/>
            <person name="Jiang Z."/>
            <person name="Chourrout D."/>
            <person name="Li R."/>
            <person name="Bao Z."/>
        </authorList>
    </citation>
    <scope>NUCLEOTIDE SEQUENCE [LARGE SCALE GENOMIC DNA]</scope>
    <source>
        <strain evidence="2 3">PY_sf001</strain>
    </source>
</reference>
<proteinExistence type="predicted"/>
<name>A0A210QUU2_MIZYE</name>
<dbReference type="EMBL" id="NEDP02001786">
    <property type="protein sequence ID" value="OWF52476.1"/>
    <property type="molecule type" value="Genomic_DNA"/>
</dbReference>
<dbReference type="AlphaFoldDB" id="A0A210QUU2"/>
<comment type="caution">
    <text evidence="2">The sequence shown here is derived from an EMBL/GenBank/DDBJ whole genome shotgun (WGS) entry which is preliminary data.</text>
</comment>
<feature type="region of interest" description="Disordered" evidence="1">
    <location>
        <begin position="67"/>
        <end position="101"/>
    </location>
</feature>
<organism evidence="2 3">
    <name type="scientific">Mizuhopecten yessoensis</name>
    <name type="common">Japanese scallop</name>
    <name type="synonym">Patinopecten yessoensis</name>
    <dbReference type="NCBI Taxonomy" id="6573"/>
    <lineage>
        <taxon>Eukaryota</taxon>
        <taxon>Metazoa</taxon>
        <taxon>Spiralia</taxon>
        <taxon>Lophotrochozoa</taxon>
        <taxon>Mollusca</taxon>
        <taxon>Bivalvia</taxon>
        <taxon>Autobranchia</taxon>
        <taxon>Pteriomorphia</taxon>
        <taxon>Pectinida</taxon>
        <taxon>Pectinoidea</taxon>
        <taxon>Pectinidae</taxon>
        <taxon>Mizuhopecten</taxon>
    </lineage>
</organism>
<evidence type="ECO:0000313" key="2">
    <source>
        <dbReference type="EMBL" id="OWF52476.1"/>
    </source>
</evidence>
<dbReference type="InterPro" id="IPR039499">
    <property type="entry name" value="LURA1/LRA25"/>
</dbReference>
<dbReference type="Pfam" id="PF14854">
    <property type="entry name" value="LURAP"/>
    <property type="match status" value="1"/>
</dbReference>
<evidence type="ECO:0000256" key="1">
    <source>
        <dbReference type="SAM" id="MobiDB-lite"/>
    </source>
</evidence>